<evidence type="ECO:0000256" key="5">
    <source>
        <dbReference type="ARBA" id="ARBA00022695"/>
    </source>
</evidence>
<comment type="caution">
    <text evidence="12">The sequence shown here is derived from an EMBL/GenBank/DDBJ whole genome shotgun (WGS) entry which is preliminary data.</text>
</comment>
<dbReference type="InterPro" id="IPR014729">
    <property type="entry name" value="Rossmann-like_a/b/a_fold"/>
</dbReference>
<dbReference type="PANTHER" id="PTHR39321:SF3">
    <property type="entry name" value="PHOSPHOPANTETHEINE ADENYLYLTRANSFERASE"/>
    <property type="match status" value="1"/>
</dbReference>
<keyword evidence="5 10" id="KW-0548">Nucleotidyltransferase</keyword>
<dbReference type="Proteomes" id="UP000294581">
    <property type="component" value="Unassembled WGS sequence"/>
</dbReference>
<dbReference type="OrthoDB" id="5295945at2"/>
<evidence type="ECO:0000256" key="2">
    <source>
        <dbReference type="ARBA" id="ARBA00005019"/>
    </source>
</evidence>
<keyword evidence="3 10" id="KW-0662">Pyridine nucleotide biosynthesis</keyword>
<dbReference type="RefSeq" id="WP_134159411.1">
    <property type="nucleotide sequence ID" value="NZ_BSUS01000001.1"/>
</dbReference>
<keyword evidence="4 10" id="KW-0808">Transferase</keyword>
<reference evidence="12 13" key="1">
    <citation type="submission" date="2019-03" db="EMBL/GenBank/DDBJ databases">
        <title>Genomic Encyclopedia of Type Strains, Phase IV (KMG-IV): sequencing the most valuable type-strain genomes for metagenomic binning, comparative biology and taxonomic classification.</title>
        <authorList>
            <person name="Goeker M."/>
        </authorList>
    </citation>
    <scope>NUCLEOTIDE SEQUENCE [LARGE SCALE GENOMIC DNA]</scope>
    <source>
        <strain evidence="12 13">DSM 17974</strain>
    </source>
</reference>
<dbReference type="PANTHER" id="PTHR39321">
    <property type="entry name" value="NICOTINATE-NUCLEOTIDE ADENYLYLTRANSFERASE-RELATED"/>
    <property type="match status" value="1"/>
</dbReference>
<feature type="domain" description="Cytidyltransferase-like" evidence="11">
    <location>
        <begin position="32"/>
        <end position="198"/>
    </location>
</feature>
<evidence type="ECO:0000256" key="3">
    <source>
        <dbReference type="ARBA" id="ARBA00022642"/>
    </source>
</evidence>
<keyword evidence="13" id="KW-1185">Reference proteome</keyword>
<comment type="catalytic activity">
    <reaction evidence="9 10">
        <text>nicotinate beta-D-ribonucleotide + ATP + H(+) = deamido-NAD(+) + diphosphate</text>
        <dbReference type="Rhea" id="RHEA:22860"/>
        <dbReference type="ChEBI" id="CHEBI:15378"/>
        <dbReference type="ChEBI" id="CHEBI:30616"/>
        <dbReference type="ChEBI" id="CHEBI:33019"/>
        <dbReference type="ChEBI" id="CHEBI:57502"/>
        <dbReference type="ChEBI" id="CHEBI:58437"/>
        <dbReference type="EC" id="2.7.7.18"/>
    </reaction>
</comment>
<comment type="function">
    <text evidence="1 10">Catalyzes the reversible adenylation of nicotinate mononucleotide (NaMN) to nicotinic acid adenine dinucleotide (NaAD).</text>
</comment>
<accession>A0A4V3HEK9</accession>
<dbReference type="SUPFAM" id="SSF52374">
    <property type="entry name" value="Nucleotidylyl transferase"/>
    <property type="match status" value="1"/>
</dbReference>
<keyword evidence="6 10" id="KW-0547">Nucleotide-binding</keyword>
<dbReference type="EC" id="2.7.7.18" evidence="10"/>
<dbReference type="InterPro" id="IPR005248">
    <property type="entry name" value="NadD/NMNAT"/>
</dbReference>
<evidence type="ECO:0000256" key="7">
    <source>
        <dbReference type="ARBA" id="ARBA00022840"/>
    </source>
</evidence>
<dbReference type="AlphaFoldDB" id="A0A4V3HEK9"/>
<dbReference type="CDD" id="cd02165">
    <property type="entry name" value="NMNAT"/>
    <property type="match status" value="1"/>
</dbReference>
<name>A0A4V3HEK9_9BACL</name>
<gene>
    <name evidence="10" type="primary">nadD</name>
    <name evidence="12" type="ORF">C7445_105221</name>
</gene>
<dbReference type="GO" id="GO:0009435">
    <property type="term" value="P:NAD+ biosynthetic process"/>
    <property type="evidence" value="ECO:0007669"/>
    <property type="project" value="UniProtKB-UniRule"/>
</dbReference>
<dbReference type="InterPro" id="IPR004821">
    <property type="entry name" value="Cyt_trans-like"/>
</dbReference>
<proteinExistence type="inferred from homology"/>
<keyword evidence="8 10" id="KW-0520">NAD</keyword>
<evidence type="ECO:0000313" key="12">
    <source>
        <dbReference type="EMBL" id="TDY48039.1"/>
    </source>
</evidence>
<organism evidence="12 13">
    <name type="scientific">Alicyclobacillus sacchari</name>
    <dbReference type="NCBI Taxonomy" id="392010"/>
    <lineage>
        <taxon>Bacteria</taxon>
        <taxon>Bacillati</taxon>
        <taxon>Bacillota</taxon>
        <taxon>Bacilli</taxon>
        <taxon>Bacillales</taxon>
        <taxon>Alicyclobacillaceae</taxon>
        <taxon>Alicyclobacillus</taxon>
    </lineage>
</organism>
<dbReference type="NCBIfam" id="TIGR00482">
    <property type="entry name" value="nicotinate (nicotinamide) nucleotide adenylyltransferase"/>
    <property type="match status" value="1"/>
</dbReference>
<dbReference type="Pfam" id="PF01467">
    <property type="entry name" value="CTP_transf_like"/>
    <property type="match status" value="1"/>
</dbReference>
<evidence type="ECO:0000256" key="10">
    <source>
        <dbReference type="HAMAP-Rule" id="MF_00244"/>
    </source>
</evidence>
<dbReference type="Gene3D" id="3.40.50.620">
    <property type="entry name" value="HUPs"/>
    <property type="match status" value="1"/>
</dbReference>
<evidence type="ECO:0000313" key="13">
    <source>
        <dbReference type="Proteomes" id="UP000294581"/>
    </source>
</evidence>
<comment type="pathway">
    <text evidence="2 10">Cofactor biosynthesis; NAD(+) biosynthesis; deamido-NAD(+) from nicotinate D-ribonucleotide: step 1/1.</text>
</comment>
<dbReference type="UniPathway" id="UPA00253">
    <property type="reaction ID" value="UER00332"/>
</dbReference>
<evidence type="ECO:0000256" key="6">
    <source>
        <dbReference type="ARBA" id="ARBA00022741"/>
    </source>
</evidence>
<keyword evidence="7 10" id="KW-0067">ATP-binding</keyword>
<evidence type="ECO:0000256" key="9">
    <source>
        <dbReference type="ARBA" id="ARBA00048721"/>
    </source>
</evidence>
<evidence type="ECO:0000256" key="1">
    <source>
        <dbReference type="ARBA" id="ARBA00002324"/>
    </source>
</evidence>
<dbReference type="EMBL" id="SORF01000005">
    <property type="protein sequence ID" value="TDY48039.1"/>
    <property type="molecule type" value="Genomic_DNA"/>
</dbReference>
<evidence type="ECO:0000256" key="8">
    <source>
        <dbReference type="ARBA" id="ARBA00023027"/>
    </source>
</evidence>
<dbReference type="HAMAP" id="MF_00244">
    <property type="entry name" value="NaMN_adenylyltr"/>
    <property type="match status" value="1"/>
</dbReference>
<comment type="similarity">
    <text evidence="10">Belongs to the NadD family.</text>
</comment>
<protein>
    <recommendedName>
        <fullName evidence="10">Probable nicotinate-nucleotide adenylyltransferase</fullName>
        <ecNumber evidence="10">2.7.7.18</ecNumber>
    </recommendedName>
    <alternativeName>
        <fullName evidence="10">Deamido-NAD(+) diphosphorylase</fullName>
    </alternativeName>
    <alternativeName>
        <fullName evidence="10">Deamido-NAD(+) pyrophosphorylase</fullName>
    </alternativeName>
    <alternativeName>
        <fullName evidence="10">Nicotinate mononucleotide adenylyltransferase</fullName>
        <shortName evidence="10">NaMN adenylyltransferase</shortName>
    </alternativeName>
</protein>
<dbReference type="GO" id="GO:0005524">
    <property type="term" value="F:ATP binding"/>
    <property type="evidence" value="ECO:0007669"/>
    <property type="project" value="UniProtKB-KW"/>
</dbReference>
<sequence length="232" mass="25437">MNRENGVWYTESDFHGSQADPLPATSAKRVLLFGGTFDPPHVGHLTMAQLAYEQTGVDEVWFLPAPSPPHKADIADDTFAWRVAMVSALLRGRPHLRTMPLEARLPRPSYTIDTVKACKQWYPDVDFMFLLGADSLAHLPTWNGATELCSLIPIVVAARAGYPVAETVAAVRGALPSLQVGVIEMPLLDVSSTWLRQRLDHGQDTCELVPERVLGVWWRGSNGVAKDGGNQA</sequence>
<dbReference type="GO" id="GO:0004515">
    <property type="term" value="F:nicotinate-nucleotide adenylyltransferase activity"/>
    <property type="evidence" value="ECO:0007669"/>
    <property type="project" value="UniProtKB-UniRule"/>
</dbReference>
<evidence type="ECO:0000259" key="11">
    <source>
        <dbReference type="Pfam" id="PF01467"/>
    </source>
</evidence>
<evidence type="ECO:0000256" key="4">
    <source>
        <dbReference type="ARBA" id="ARBA00022679"/>
    </source>
</evidence>